<sequence length="454" mass="52166">MKKQEIAQGRQRYAGLAKTTLCLALATVVPGNSIAFDIDYEAGVAAQHSDNIARRDQGEISDTVVAPRLWFSAVQTGSRVRLAAQGNVEYRHYIDDTFDDQLRGRFNGRLDWSVIPQRLDFIVQDSLSLLPVNQFAAFTPANEQQVNVFVAGPTLYARFTPVTRGQLDLRFIDSYAEETPEFDSQRYSSAVRVLHELSPRSNVSLNAEALDVDFDMPNRASDYRRYDGYASLTAERRRFDVQLDLGYSKLEMQRDMLGGPGFDESYPLGRITLDWRATPRSVFGITVRHQLSDAADYLINTRDLDFGLDRRAREFNDFRASDSIVEPNVFRERLVRGRYAYDGERLDLRVAPFSRRMQYVEGFVEDQERSGVIADLDFRLKPRTTLTVYGANSRREYQISRRMDEDWTAGVGVSHRFTRKWTGRVDLEHRTRESTELGRSYDENAVMVSLSYRR</sequence>
<dbReference type="EMBL" id="JBHLTG010000003">
    <property type="protein sequence ID" value="MFC0679129.1"/>
    <property type="molecule type" value="Genomic_DNA"/>
</dbReference>
<reference evidence="1 2" key="1">
    <citation type="submission" date="2024-09" db="EMBL/GenBank/DDBJ databases">
        <authorList>
            <person name="Sun Q."/>
            <person name="Mori K."/>
        </authorList>
    </citation>
    <scope>NUCLEOTIDE SEQUENCE [LARGE SCALE GENOMIC DNA]</scope>
    <source>
        <strain evidence="1 2">KCTC 23076</strain>
    </source>
</reference>
<dbReference type="InterPro" id="IPR018759">
    <property type="entry name" value="BBP2_2"/>
</dbReference>
<evidence type="ECO:0000313" key="1">
    <source>
        <dbReference type="EMBL" id="MFC0679129.1"/>
    </source>
</evidence>
<dbReference type="Pfam" id="PF10082">
    <property type="entry name" value="BBP2_2"/>
    <property type="match status" value="1"/>
</dbReference>
<dbReference type="RefSeq" id="WP_386669565.1">
    <property type="nucleotide sequence ID" value="NZ_JBHLTG010000003.1"/>
</dbReference>
<proteinExistence type="predicted"/>
<dbReference type="SUPFAM" id="SSF56935">
    <property type="entry name" value="Porins"/>
    <property type="match status" value="1"/>
</dbReference>
<accession>A0ABV6RQ81</accession>
<organism evidence="1 2">
    <name type="scientific">Lysobacter korlensis</name>
    <dbReference type="NCBI Taxonomy" id="553636"/>
    <lineage>
        <taxon>Bacteria</taxon>
        <taxon>Pseudomonadati</taxon>
        <taxon>Pseudomonadota</taxon>
        <taxon>Gammaproteobacteria</taxon>
        <taxon>Lysobacterales</taxon>
        <taxon>Lysobacteraceae</taxon>
        <taxon>Lysobacter</taxon>
    </lineage>
</organism>
<comment type="caution">
    <text evidence="1">The sequence shown here is derived from an EMBL/GenBank/DDBJ whole genome shotgun (WGS) entry which is preliminary data.</text>
</comment>
<keyword evidence="2" id="KW-1185">Reference proteome</keyword>
<dbReference type="Proteomes" id="UP001589896">
    <property type="component" value="Unassembled WGS sequence"/>
</dbReference>
<protein>
    <submittedName>
        <fullName evidence="1">Outer membrane beta-barrel protein</fullName>
    </submittedName>
</protein>
<evidence type="ECO:0000313" key="2">
    <source>
        <dbReference type="Proteomes" id="UP001589896"/>
    </source>
</evidence>
<gene>
    <name evidence="1" type="ORF">ACFFGH_14910</name>
</gene>
<name>A0ABV6RQ81_9GAMM</name>